<dbReference type="NCBIfam" id="TIGR00132">
    <property type="entry name" value="gatA"/>
    <property type="match status" value="1"/>
</dbReference>
<feature type="active site" description="Charge relay system" evidence="10">
    <location>
        <position position="158"/>
    </location>
</feature>
<dbReference type="Proteomes" id="UP000017429">
    <property type="component" value="Chromosome"/>
</dbReference>
<evidence type="ECO:0000256" key="6">
    <source>
        <dbReference type="ARBA" id="ARBA00022741"/>
    </source>
</evidence>
<dbReference type="RefSeq" id="WP_023275179.1">
    <property type="nucleotide sequence ID" value="NZ_CP097562.1"/>
</dbReference>
<dbReference type="GO" id="GO:0005524">
    <property type="term" value="F:ATP binding"/>
    <property type="evidence" value="ECO:0007669"/>
    <property type="project" value="UniProtKB-KW"/>
</dbReference>
<dbReference type="InterPro" id="IPR004412">
    <property type="entry name" value="GatA"/>
</dbReference>
<evidence type="ECO:0000256" key="1">
    <source>
        <dbReference type="ARBA" id="ARBA00008069"/>
    </source>
</evidence>
<dbReference type="PROSITE" id="PS00571">
    <property type="entry name" value="AMIDASES"/>
    <property type="match status" value="1"/>
</dbReference>
<sequence length="486" mass="52317">MADITSLSIAELSKGLNNKEFSSTEVTKAYIEKMENGRKYNAFITETAEYALRQAAESDKRISGGKRLSDLDGVPLGIKDLFCTENIRTTAASRILENFVPPYESTVTSKLLKAGSVFIGKTNLDEFAMGGANLTSYFGQAVNPVKRLDGAEVVTGGSSGGSAAAVAAGMCAGATGTDTGGSIRQPAAFCGIVGIKPTYGRCSRYGIIAYASSLDQAGPMTKTVEDAAIMLEQMAGFDEFDSTSANIAVPDFKATLKNGVKGLKIGMPKEFLNNDLNAEIAATWQEGKEILEKAGAEVKEISLPNMKYALAAYYIIAPAEASSNLARYDGVRFGLRVEGSSLDEMYENTRSAGFGAEVKRRIMIGTYVLSAGYYDAYYLKALNVRKLIRQDYINAFKDVDAILTPVAPTTAFTIEESKTFDPVTNYLQDAFTVPVNLAKLPAISVPLKTSENGLPIGLQLIGKDFDEETLFKGAYVLEQNNSWSRK</sequence>
<keyword evidence="8 10" id="KW-0648">Protein biosynthesis</keyword>
<evidence type="ECO:0000313" key="12">
    <source>
        <dbReference type="Proteomes" id="UP000017429"/>
    </source>
</evidence>
<evidence type="ECO:0000256" key="8">
    <source>
        <dbReference type="ARBA" id="ARBA00022917"/>
    </source>
</evidence>
<dbReference type="Pfam" id="PF01425">
    <property type="entry name" value="Amidase"/>
    <property type="match status" value="1"/>
</dbReference>
<dbReference type="eggNOG" id="COG0154">
    <property type="taxonomic scope" value="Bacteria"/>
</dbReference>
<dbReference type="PANTHER" id="PTHR11895">
    <property type="entry name" value="TRANSAMIDASE"/>
    <property type="match status" value="1"/>
</dbReference>
<evidence type="ECO:0000256" key="4">
    <source>
        <dbReference type="ARBA" id="ARBA00014428"/>
    </source>
</evidence>
<evidence type="ECO:0000256" key="2">
    <source>
        <dbReference type="ARBA" id="ARBA00011123"/>
    </source>
</evidence>
<name>V2Q227_9BACT</name>
<dbReference type="InterPro" id="IPR000120">
    <property type="entry name" value="Amidase"/>
</dbReference>
<comment type="subunit">
    <text evidence="2 10">Heterotrimer of A, B and C subunits.</text>
</comment>
<evidence type="ECO:0000256" key="10">
    <source>
        <dbReference type="HAMAP-Rule" id="MF_00120"/>
    </source>
</evidence>
<dbReference type="GO" id="GO:0030956">
    <property type="term" value="C:glutamyl-tRNA(Gln) amidotransferase complex"/>
    <property type="evidence" value="ECO:0007669"/>
    <property type="project" value="InterPro"/>
</dbReference>
<comment type="catalytic activity">
    <reaction evidence="9 10">
        <text>L-glutamyl-tRNA(Gln) + L-glutamine + ATP + H2O = L-glutaminyl-tRNA(Gln) + L-glutamate + ADP + phosphate + H(+)</text>
        <dbReference type="Rhea" id="RHEA:17521"/>
        <dbReference type="Rhea" id="RHEA-COMP:9681"/>
        <dbReference type="Rhea" id="RHEA-COMP:9684"/>
        <dbReference type="ChEBI" id="CHEBI:15377"/>
        <dbReference type="ChEBI" id="CHEBI:15378"/>
        <dbReference type="ChEBI" id="CHEBI:29985"/>
        <dbReference type="ChEBI" id="CHEBI:30616"/>
        <dbReference type="ChEBI" id="CHEBI:43474"/>
        <dbReference type="ChEBI" id="CHEBI:58359"/>
        <dbReference type="ChEBI" id="CHEBI:78520"/>
        <dbReference type="ChEBI" id="CHEBI:78521"/>
        <dbReference type="ChEBI" id="CHEBI:456216"/>
        <dbReference type="EC" id="6.3.5.7"/>
    </reaction>
</comment>
<dbReference type="PANTHER" id="PTHR11895:SF151">
    <property type="entry name" value="GLUTAMYL-TRNA(GLN) AMIDOTRANSFERASE SUBUNIT A"/>
    <property type="match status" value="1"/>
</dbReference>
<dbReference type="Gene3D" id="3.90.1300.10">
    <property type="entry name" value="Amidase signature (AS) domain"/>
    <property type="match status" value="1"/>
</dbReference>
<feature type="active site" description="Acyl-ester intermediate" evidence="10">
    <location>
        <position position="182"/>
    </location>
</feature>
<protein>
    <recommendedName>
        <fullName evidence="4 10">Glutamyl-tRNA(Gln) amidotransferase subunit A</fullName>
        <shortName evidence="10">Glu-ADT subunit A</shortName>
        <ecNumber evidence="3 10">6.3.5.7</ecNumber>
    </recommendedName>
</protein>
<dbReference type="KEGG" id="msch:N508_000876"/>
<organism evidence="11 12">
    <name type="scientific">Mucispirillum schaedleri ASF457</name>
    <dbReference type="NCBI Taxonomy" id="1379858"/>
    <lineage>
        <taxon>Bacteria</taxon>
        <taxon>Pseudomonadati</taxon>
        <taxon>Deferribacterota</taxon>
        <taxon>Deferribacteres</taxon>
        <taxon>Deferribacterales</taxon>
        <taxon>Mucispirillaceae</taxon>
        <taxon>Mucispirillum</taxon>
    </lineage>
</organism>
<evidence type="ECO:0000256" key="3">
    <source>
        <dbReference type="ARBA" id="ARBA00012739"/>
    </source>
</evidence>
<reference evidence="11" key="1">
    <citation type="journal article" date="2014" name="Genome Announc.">
        <title>Draft genome sequences of the altered schaedler flora, a defined bacterial community from gnotobiotic mice.</title>
        <authorList>
            <person name="Wannemuehler M.J."/>
            <person name="Overstreet A.M."/>
            <person name="Ward D.V."/>
            <person name="Phillips G.J."/>
        </authorList>
    </citation>
    <scope>NUCLEOTIDE SEQUENCE</scope>
    <source>
        <strain evidence="11">ASF457</strain>
    </source>
</reference>
<reference evidence="11" key="3">
    <citation type="submission" date="2022-06" db="EMBL/GenBank/DDBJ databases">
        <title>Resources to Facilitate Use of the Altered Schaedler Flora (ASF) Mouse Model to Study Microbiome Function.</title>
        <authorList>
            <person name="Proctor A."/>
            <person name="Parvinroo S."/>
            <person name="Richie T."/>
            <person name="Jia X."/>
            <person name="Lee S.T.M."/>
            <person name="Karp P.D."/>
            <person name="Paley S."/>
            <person name="Kostic A.D."/>
            <person name="Pierre J.F."/>
            <person name="Wannemuehler M.J."/>
            <person name="Phillips G.J."/>
        </authorList>
    </citation>
    <scope>NUCLEOTIDE SEQUENCE</scope>
    <source>
        <strain evidence="11">ASF457</strain>
    </source>
</reference>
<dbReference type="AlphaFoldDB" id="V2Q227"/>
<dbReference type="InterPro" id="IPR020556">
    <property type="entry name" value="Amidase_CS"/>
</dbReference>
<dbReference type="OrthoDB" id="9811471at2"/>
<dbReference type="EMBL" id="CP097562">
    <property type="protein sequence ID" value="USF23809.1"/>
    <property type="molecule type" value="Genomic_DNA"/>
</dbReference>
<dbReference type="SUPFAM" id="SSF75304">
    <property type="entry name" value="Amidase signature (AS) enzymes"/>
    <property type="match status" value="1"/>
</dbReference>
<keyword evidence="7 10" id="KW-0067">ATP-binding</keyword>
<keyword evidence="6 10" id="KW-0547">Nucleotide-binding</keyword>
<dbReference type="HAMAP" id="MF_00120">
    <property type="entry name" value="GatA"/>
    <property type="match status" value="1"/>
</dbReference>
<comment type="function">
    <text evidence="10">Allows the formation of correctly charged Gln-tRNA(Gln) through the transamidation of misacylated Glu-tRNA(Gln) in organisms which lack glutaminyl-tRNA synthetase. The reaction takes place in the presence of glutamine and ATP through an activated gamma-phospho-Glu-tRNA(Gln).</text>
</comment>
<evidence type="ECO:0000256" key="7">
    <source>
        <dbReference type="ARBA" id="ARBA00022840"/>
    </source>
</evidence>
<proteinExistence type="inferred from homology"/>
<dbReference type="GO" id="GO:0006412">
    <property type="term" value="P:translation"/>
    <property type="evidence" value="ECO:0007669"/>
    <property type="project" value="UniProtKB-UniRule"/>
</dbReference>
<dbReference type="InterPro" id="IPR023631">
    <property type="entry name" value="Amidase_dom"/>
</dbReference>
<evidence type="ECO:0000313" key="11">
    <source>
        <dbReference type="EMBL" id="USF23809.1"/>
    </source>
</evidence>
<reference evidence="11" key="2">
    <citation type="submission" date="2022-05" db="EMBL/GenBank/DDBJ databases">
        <authorList>
            <person name="Proctor A.L."/>
            <person name="Phillips G.J."/>
            <person name="Wannemuehler M.J."/>
        </authorList>
    </citation>
    <scope>NUCLEOTIDE SEQUENCE</scope>
    <source>
        <strain evidence="11">ASF457</strain>
    </source>
</reference>
<feature type="active site" description="Charge relay system" evidence="10">
    <location>
        <position position="79"/>
    </location>
</feature>
<dbReference type="EC" id="6.3.5.7" evidence="3 10"/>
<keyword evidence="5 10" id="KW-0436">Ligase</keyword>
<comment type="similarity">
    <text evidence="1 10">Belongs to the amidase family. GatA subfamily.</text>
</comment>
<keyword evidence="12" id="KW-1185">Reference proteome</keyword>
<evidence type="ECO:0000256" key="9">
    <source>
        <dbReference type="ARBA" id="ARBA00047407"/>
    </source>
</evidence>
<gene>
    <name evidence="10 11" type="primary">gatA</name>
    <name evidence="11" type="ORF">N508_000876</name>
</gene>
<evidence type="ECO:0000256" key="5">
    <source>
        <dbReference type="ARBA" id="ARBA00022598"/>
    </source>
</evidence>
<dbReference type="InterPro" id="IPR036928">
    <property type="entry name" value="AS_sf"/>
</dbReference>
<accession>V2Q227</accession>
<dbReference type="GO" id="GO:0050567">
    <property type="term" value="F:glutaminyl-tRNA synthase (glutamine-hydrolyzing) activity"/>
    <property type="evidence" value="ECO:0007669"/>
    <property type="project" value="UniProtKB-UniRule"/>
</dbReference>